<dbReference type="SMART" id="SM00331">
    <property type="entry name" value="PP2C_SIG"/>
    <property type="match status" value="1"/>
</dbReference>
<dbReference type="Proteomes" id="UP000632766">
    <property type="component" value="Unassembled WGS sequence"/>
</dbReference>
<evidence type="ECO:0000313" key="3">
    <source>
        <dbReference type="EMBL" id="MBH8562334.1"/>
    </source>
</evidence>
<accession>A0A8J7HTV0</accession>
<comment type="caution">
    <text evidence="3">The sequence shown here is derived from an EMBL/GenBank/DDBJ whole genome shotgun (WGS) entry which is preliminary data.</text>
</comment>
<dbReference type="InterPro" id="IPR036457">
    <property type="entry name" value="PPM-type-like_dom_sf"/>
</dbReference>
<reference evidence="3 4" key="1">
    <citation type="journal article" date="2021" name="Int. J. Syst. Evol. Microbiol.">
        <title>Amazonocrinis nigriterrae gen. nov., sp. nov., Atlanticothrix silvestris gen. nov., sp. nov. and Dendronalium phyllosphericum gen. nov., sp. nov., nostocacean cyanobacteria from Brazilian environments.</title>
        <authorList>
            <person name="Alvarenga D.O."/>
            <person name="Andreote A.P.D."/>
            <person name="Branco L.H.Z."/>
            <person name="Delbaje E."/>
            <person name="Cruz R.B."/>
            <person name="Varani A.M."/>
            <person name="Fiore M.F."/>
        </authorList>
    </citation>
    <scope>NUCLEOTIDE SEQUENCE [LARGE SCALE GENOMIC DNA]</scope>
    <source>
        <strain evidence="3 4">CENA67</strain>
    </source>
</reference>
<keyword evidence="1" id="KW-0472">Membrane</keyword>
<protein>
    <submittedName>
        <fullName evidence="3">Protein phosphatase 2C domain-containing protein</fullName>
    </submittedName>
</protein>
<evidence type="ECO:0000259" key="2">
    <source>
        <dbReference type="PROSITE" id="PS51746"/>
    </source>
</evidence>
<dbReference type="CDD" id="cd00143">
    <property type="entry name" value="PP2Cc"/>
    <property type="match status" value="1"/>
</dbReference>
<evidence type="ECO:0000256" key="1">
    <source>
        <dbReference type="SAM" id="Phobius"/>
    </source>
</evidence>
<dbReference type="PROSITE" id="PS51746">
    <property type="entry name" value="PPM_2"/>
    <property type="match status" value="1"/>
</dbReference>
<organism evidence="3 4">
    <name type="scientific">Amazonocrinis nigriterrae CENA67</name>
    <dbReference type="NCBI Taxonomy" id="2794033"/>
    <lineage>
        <taxon>Bacteria</taxon>
        <taxon>Bacillati</taxon>
        <taxon>Cyanobacteriota</taxon>
        <taxon>Cyanophyceae</taxon>
        <taxon>Nostocales</taxon>
        <taxon>Nostocaceae</taxon>
        <taxon>Amazonocrinis</taxon>
        <taxon>Amazonocrinis nigriterrae</taxon>
    </lineage>
</organism>
<dbReference type="EMBL" id="JAECZC010000011">
    <property type="protein sequence ID" value="MBH8562334.1"/>
    <property type="molecule type" value="Genomic_DNA"/>
</dbReference>
<dbReference type="RefSeq" id="WP_198124292.1">
    <property type="nucleotide sequence ID" value="NZ_JAECZC010000011.1"/>
</dbReference>
<feature type="domain" description="PPM-type phosphatase" evidence="2">
    <location>
        <begin position="271"/>
        <end position="539"/>
    </location>
</feature>
<dbReference type="Pfam" id="PF13672">
    <property type="entry name" value="PP2C_2"/>
    <property type="match status" value="1"/>
</dbReference>
<feature type="transmembrane region" description="Helical" evidence="1">
    <location>
        <begin position="623"/>
        <end position="645"/>
    </location>
</feature>
<dbReference type="InterPro" id="IPR001932">
    <property type="entry name" value="PPM-type_phosphatase-like_dom"/>
</dbReference>
<keyword evidence="4" id="KW-1185">Reference proteome</keyword>
<evidence type="ECO:0000313" key="4">
    <source>
        <dbReference type="Proteomes" id="UP000632766"/>
    </source>
</evidence>
<dbReference type="SUPFAM" id="SSF81606">
    <property type="entry name" value="PP2C-like"/>
    <property type="match status" value="1"/>
</dbReference>
<sequence length="670" mass="74924">MISTQPIIYCINSDCDRPINTIGDVSRQAASRLRLCANCQTPLIYRYLWASGSLAAKIPPGTKVADRYEVITHQVWLDTQPGLPPDAPEELPKVVIPYLKLYQEHWHIPQAYGFAHSSTEDANASAILLLENVPIDATGNLYPTIADAWQQATAIRQVYWLWQILQLWQPLLELGVAQSLLLPDNLRVQGWCVRLLELHETQTTQKLSLQDLGQSWQPWVASAKTQELKNIVEQMCSTEVELETIATQLNALLLLSAAQLPLSLKVAGATDTGPELTQNEDTCYPLASSEDDLLLNHLAIVCDGIGGHQGGEVASQLAVQSLKLQVRALLAEVEEQTELLSPKLLQEQLEASLRVVNNVICSRNDEQKRQGRERMATTLVMAVQIPQRIETTSGWQSKNAHELYLASVGDSRAYWITRDYCQLLTVDDVVATREVRYTRSLYRKALTRPDATALTQALGTKDAEFLRLVIKRLILEEDGVLLLCSDGLSDNNWVEQSWQDYAIPVLTGHLSVEDAVRDWINLANQKNGHDNTSVVLTLCRVSPADLVLATPPQLPVEILKVEEPQEEQLAIEHIQEEQLEIEQTQAEQDYLTESSQALLDLDLTEEPTPTPTPVKKPSRGKPLLLLGGLLILLLGGTSLGLFAWWQLNPQTFQQMCRQLPQRVQRFCPRG</sequence>
<dbReference type="SMART" id="SM00332">
    <property type="entry name" value="PP2Cc"/>
    <property type="match status" value="1"/>
</dbReference>
<name>A0A8J7HTV0_9NOST</name>
<proteinExistence type="predicted"/>
<gene>
    <name evidence="3" type="ORF">I8748_09125</name>
</gene>
<keyword evidence="1" id="KW-0812">Transmembrane</keyword>
<dbReference type="Gene3D" id="3.60.40.10">
    <property type="entry name" value="PPM-type phosphatase domain"/>
    <property type="match status" value="1"/>
</dbReference>
<dbReference type="AlphaFoldDB" id="A0A8J7HTV0"/>
<keyword evidence="1" id="KW-1133">Transmembrane helix</keyword>